<evidence type="ECO:0000256" key="1">
    <source>
        <dbReference type="SAM" id="MobiDB-lite"/>
    </source>
</evidence>
<evidence type="ECO:0000313" key="3">
    <source>
        <dbReference type="Proteomes" id="UP001597108"/>
    </source>
</evidence>
<gene>
    <name evidence="2" type="ORF">ACFQ2S_11610</name>
</gene>
<dbReference type="Pfam" id="PF04391">
    <property type="entry name" value="DUF533"/>
    <property type="match status" value="1"/>
</dbReference>
<organism evidence="2 3">
    <name type="scientific">Tropicimonas aquimaris</name>
    <dbReference type="NCBI Taxonomy" id="914152"/>
    <lineage>
        <taxon>Bacteria</taxon>
        <taxon>Pseudomonadati</taxon>
        <taxon>Pseudomonadota</taxon>
        <taxon>Alphaproteobacteria</taxon>
        <taxon>Rhodobacterales</taxon>
        <taxon>Roseobacteraceae</taxon>
        <taxon>Tropicimonas</taxon>
    </lineage>
</organism>
<accession>A0ABW3ISF5</accession>
<sequence>MSLVKTLAKVAAGVVVANSVKNMMDGGAGGRTLPRTGRVGQASSGSGLEDILGRVLGGGGLSRGSGGGLGGSGAGPGGSLQDMLGQFLGGRAGGAGRAGSMGEMLEQLSQLSRPGGGSGGMDRQTGGQGGFGRRLDEALNQYGEPQTPTTDDEEHLAGVLLRAMIQAAKADGRIDPKEKTALLGRLGDVSREEEAFVERELNGPVDVRGLAADIPRGAEQQFYMVSVMAKELDDQSEAKYLHELAQTLNLDPATVNAIHDRLGAPHIYR</sequence>
<dbReference type="CDD" id="cd07178">
    <property type="entry name" value="terB_like_YebE"/>
    <property type="match status" value="1"/>
</dbReference>
<name>A0ABW3ISF5_9RHOB</name>
<dbReference type="Proteomes" id="UP001597108">
    <property type="component" value="Unassembled WGS sequence"/>
</dbReference>
<dbReference type="SUPFAM" id="SSF158682">
    <property type="entry name" value="TerB-like"/>
    <property type="match status" value="1"/>
</dbReference>
<dbReference type="InterPro" id="IPR007486">
    <property type="entry name" value="YebE"/>
</dbReference>
<feature type="region of interest" description="Disordered" evidence="1">
    <location>
        <begin position="63"/>
        <end position="86"/>
    </location>
</feature>
<reference evidence="3" key="1">
    <citation type="journal article" date="2019" name="Int. J. Syst. Evol. Microbiol.">
        <title>The Global Catalogue of Microorganisms (GCM) 10K type strain sequencing project: providing services to taxonomists for standard genome sequencing and annotation.</title>
        <authorList>
            <consortium name="The Broad Institute Genomics Platform"/>
            <consortium name="The Broad Institute Genome Sequencing Center for Infectious Disease"/>
            <person name="Wu L."/>
            <person name="Ma J."/>
        </authorList>
    </citation>
    <scope>NUCLEOTIDE SEQUENCE [LARGE SCALE GENOMIC DNA]</scope>
    <source>
        <strain evidence="3">CCUG 60524</strain>
    </source>
</reference>
<feature type="compositionally biased region" description="Gly residues" evidence="1">
    <location>
        <begin position="114"/>
        <end position="132"/>
    </location>
</feature>
<dbReference type="Gene3D" id="1.10.3680.10">
    <property type="entry name" value="TerB-like"/>
    <property type="match status" value="1"/>
</dbReference>
<keyword evidence="3" id="KW-1185">Reference proteome</keyword>
<dbReference type="EMBL" id="JBHTJT010000014">
    <property type="protein sequence ID" value="MFD0980298.1"/>
    <property type="molecule type" value="Genomic_DNA"/>
</dbReference>
<dbReference type="InterPro" id="IPR029024">
    <property type="entry name" value="TerB-like"/>
</dbReference>
<protein>
    <submittedName>
        <fullName evidence="2">DUF533 domain-containing protein</fullName>
    </submittedName>
</protein>
<feature type="region of interest" description="Disordered" evidence="1">
    <location>
        <begin position="110"/>
        <end position="134"/>
    </location>
</feature>
<dbReference type="RefSeq" id="WP_386074616.1">
    <property type="nucleotide sequence ID" value="NZ_JBHTJT010000014.1"/>
</dbReference>
<feature type="region of interest" description="Disordered" evidence="1">
    <location>
        <begin position="26"/>
        <end position="46"/>
    </location>
</feature>
<proteinExistence type="predicted"/>
<evidence type="ECO:0000313" key="2">
    <source>
        <dbReference type="EMBL" id="MFD0980298.1"/>
    </source>
</evidence>
<feature type="compositionally biased region" description="Gly residues" evidence="1">
    <location>
        <begin position="63"/>
        <end position="78"/>
    </location>
</feature>
<comment type="caution">
    <text evidence="2">The sequence shown here is derived from an EMBL/GenBank/DDBJ whole genome shotgun (WGS) entry which is preliminary data.</text>
</comment>